<keyword evidence="5" id="KW-1185">Reference proteome</keyword>
<dbReference type="SMART" id="SM00903">
    <property type="entry name" value="Flavin_Reduct"/>
    <property type="match status" value="1"/>
</dbReference>
<feature type="domain" description="Flavin reductase like" evidence="3">
    <location>
        <begin position="20"/>
        <end position="170"/>
    </location>
</feature>
<reference evidence="4 5" key="1">
    <citation type="journal article" date="2015" name="ISME J.">
        <title>Draft Genome Sequence of Streptomyces incarnatus NRRL8089, which Produces the Nucleoside Antibiotic Sinefungin.</title>
        <authorList>
            <person name="Oshima K."/>
            <person name="Hattori M."/>
            <person name="Shimizu H."/>
            <person name="Fukuda K."/>
            <person name="Nemoto M."/>
            <person name="Inagaki K."/>
            <person name="Tamura T."/>
        </authorList>
    </citation>
    <scope>NUCLEOTIDE SEQUENCE [LARGE SCALE GENOMIC DNA]</scope>
    <source>
        <strain evidence="4 5">NRRL 8089</strain>
    </source>
</reference>
<evidence type="ECO:0000256" key="2">
    <source>
        <dbReference type="ARBA" id="ARBA00023002"/>
    </source>
</evidence>
<comment type="similarity">
    <text evidence="1">Belongs to the non-flavoprotein flavin reductase family.</text>
</comment>
<keyword evidence="2" id="KW-0560">Oxidoreductase</keyword>
<dbReference type="PANTHER" id="PTHR30466">
    <property type="entry name" value="FLAVIN REDUCTASE"/>
    <property type="match status" value="1"/>
</dbReference>
<proteinExistence type="inferred from homology"/>
<sequence length="172" mass="18416">MPGSPVRYDAVAPEDFRAALGRFASGVVAVSGLAERDRPAGFAASSFTSVSLEPPLVAFCPARSSRTWPLLRATGRVAVSVLRAGQEDVSRRLATRDDDKFTAIAWSPSASGLPLIDGALAWLECTVTAEHQAGDHHIVIARVDRLATAPDTNGHAHEGPLIHYRGDYRRFA</sequence>
<dbReference type="RefSeq" id="WP_244189173.1">
    <property type="nucleotide sequence ID" value="NZ_CP011497.1"/>
</dbReference>
<dbReference type="InterPro" id="IPR050268">
    <property type="entry name" value="NADH-dep_flavin_reductase"/>
</dbReference>
<dbReference type="Pfam" id="PF01613">
    <property type="entry name" value="Flavin_Reduct"/>
    <property type="match status" value="1"/>
</dbReference>
<evidence type="ECO:0000259" key="3">
    <source>
        <dbReference type="SMART" id="SM00903"/>
    </source>
</evidence>
<name>A0ABN4G579_9ACTN</name>
<dbReference type="InterPro" id="IPR002563">
    <property type="entry name" value="Flavin_Rdtase-like_dom"/>
</dbReference>
<accession>A0ABN4G579</accession>
<evidence type="ECO:0000313" key="4">
    <source>
        <dbReference type="EMBL" id="AKJ08830.1"/>
    </source>
</evidence>
<dbReference type="InterPro" id="IPR012349">
    <property type="entry name" value="Split_barrel_FMN-bd"/>
</dbReference>
<dbReference type="Proteomes" id="UP000035366">
    <property type="component" value="Chromosome"/>
</dbReference>
<protein>
    <recommendedName>
        <fullName evidence="3">Flavin reductase like domain-containing protein</fullName>
    </recommendedName>
</protein>
<evidence type="ECO:0000256" key="1">
    <source>
        <dbReference type="ARBA" id="ARBA00008898"/>
    </source>
</evidence>
<gene>
    <name evidence="4" type="ORF">ABB07_01910</name>
</gene>
<dbReference type="Gene3D" id="2.30.110.10">
    <property type="entry name" value="Electron Transport, Fmn-binding Protein, Chain A"/>
    <property type="match status" value="1"/>
</dbReference>
<evidence type="ECO:0000313" key="5">
    <source>
        <dbReference type="Proteomes" id="UP000035366"/>
    </source>
</evidence>
<dbReference type="EMBL" id="CP011497">
    <property type="protein sequence ID" value="AKJ08830.1"/>
    <property type="molecule type" value="Genomic_DNA"/>
</dbReference>
<organism evidence="4 5">
    <name type="scientific">Streptomyces incarnatus</name>
    <dbReference type="NCBI Taxonomy" id="665007"/>
    <lineage>
        <taxon>Bacteria</taxon>
        <taxon>Bacillati</taxon>
        <taxon>Actinomycetota</taxon>
        <taxon>Actinomycetes</taxon>
        <taxon>Kitasatosporales</taxon>
        <taxon>Streptomycetaceae</taxon>
        <taxon>Streptomyces</taxon>
    </lineage>
</organism>
<dbReference type="PANTHER" id="PTHR30466:SF11">
    <property type="entry name" value="FLAVIN-DEPENDENT MONOOXYGENASE, REDUCTASE SUBUNIT HSAB"/>
    <property type="match status" value="1"/>
</dbReference>
<dbReference type="SUPFAM" id="SSF50475">
    <property type="entry name" value="FMN-binding split barrel"/>
    <property type="match status" value="1"/>
</dbReference>